<feature type="signal peptide" evidence="6">
    <location>
        <begin position="1"/>
        <end position="18"/>
    </location>
</feature>
<evidence type="ECO:0000256" key="5">
    <source>
        <dbReference type="SAM" id="Phobius"/>
    </source>
</evidence>
<evidence type="ECO:0000256" key="6">
    <source>
        <dbReference type="SAM" id="SignalP"/>
    </source>
</evidence>
<feature type="transmembrane region" description="Helical" evidence="5">
    <location>
        <begin position="86"/>
        <end position="105"/>
    </location>
</feature>
<keyword evidence="4 5" id="KW-0472">Membrane</keyword>
<evidence type="ECO:0000313" key="8">
    <source>
        <dbReference type="Proteomes" id="UP001396334"/>
    </source>
</evidence>
<keyword evidence="8" id="KW-1185">Reference proteome</keyword>
<evidence type="ECO:0000256" key="4">
    <source>
        <dbReference type="ARBA" id="ARBA00023136"/>
    </source>
</evidence>
<dbReference type="PANTHER" id="PTHR21576:SF84">
    <property type="entry name" value="FAMILY PROTEIN, PUTATIVE, EXPRESSED-RELATED"/>
    <property type="match status" value="1"/>
</dbReference>
<dbReference type="PANTHER" id="PTHR21576">
    <property type="entry name" value="UNCHARACTERIZED NODULIN-LIKE PROTEIN"/>
    <property type="match status" value="1"/>
</dbReference>
<gene>
    <name evidence="7" type="ORF">V6N11_082437</name>
</gene>
<keyword evidence="2 5" id="KW-0812">Transmembrane</keyword>
<comment type="caution">
    <text evidence="7">The sequence shown here is derived from an EMBL/GenBank/DDBJ whole genome shotgun (WGS) entry which is preliminary data.</text>
</comment>
<reference evidence="7 8" key="1">
    <citation type="journal article" date="2024" name="G3 (Bethesda)">
        <title>Genome assembly of Hibiscus sabdariffa L. provides insights into metabolisms of medicinal natural products.</title>
        <authorList>
            <person name="Kim T."/>
        </authorList>
    </citation>
    <scope>NUCLEOTIDE SEQUENCE [LARGE SCALE GENOMIC DNA]</scope>
    <source>
        <strain evidence="7">TK-2024</strain>
        <tissue evidence="7">Old leaves</tissue>
    </source>
</reference>
<evidence type="ECO:0000256" key="1">
    <source>
        <dbReference type="ARBA" id="ARBA00004141"/>
    </source>
</evidence>
<proteinExistence type="predicted"/>
<name>A0ABR2PCL6_9ROSI</name>
<organism evidence="7 8">
    <name type="scientific">Hibiscus sabdariffa</name>
    <name type="common">roselle</name>
    <dbReference type="NCBI Taxonomy" id="183260"/>
    <lineage>
        <taxon>Eukaryota</taxon>
        <taxon>Viridiplantae</taxon>
        <taxon>Streptophyta</taxon>
        <taxon>Embryophyta</taxon>
        <taxon>Tracheophyta</taxon>
        <taxon>Spermatophyta</taxon>
        <taxon>Magnoliopsida</taxon>
        <taxon>eudicotyledons</taxon>
        <taxon>Gunneridae</taxon>
        <taxon>Pentapetalae</taxon>
        <taxon>rosids</taxon>
        <taxon>malvids</taxon>
        <taxon>Malvales</taxon>
        <taxon>Malvaceae</taxon>
        <taxon>Malvoideae</taxon>
        <taxon>Hibiscus</taxon>
    </lineage>
</organism>
<protein>
    <submittedName>
        <fullName evidence="7">Uncharacterized protein</fullName>
    </submittedName>
</protein>
<dbReference type="EMBL" id="JBBPBN010000065">
    <property type="protein sequence ID" value="KAK8986159.1"/>
    <property type="molecule type" value="Genomic_DNA"/>
</dbReference>
<comment type="subcellular location">
    <subcellularLocation>
        <location evidence="1">Membrane</location>
        <topology evidence="1">Multi-pass membrane protein</topology>
    </subcellularLocation>
</comment>
<dbReference type="Proteomes" id="UP001396334">
    <property type="component" value="Unassembled WGS sequence"/>
</dbReference>
<evidence type="ECO:0000256" key="2">
    <source>
        <dbReference type="ARBA" id="ARBA00022692"/>
    </source>
</evidence>
<accession>A0ABR2PCL6</accession>
<keyword evidence="3 5" id="KW-1133">Transmembrane helix</keyword>
<evidence type="ECO:0000256" key="3">
    <source>
        <dbReference type="ARBA" id="ARBA00022989"/>
    </source>
</evidence>
<feature type="chain" id="PRO_5045602250" evidence="6">
    <location>
        <begin position="19"/>
        <end position="157"/>
    </location>
</feature>
<sequence>MLILFLATTCGVSGTLTAIDNLGQIGTSLGCPKKIAISIGSYILNTKVARNLYDREAKKQMAALGLVRRHCEDLDCKGVECFKSSFIIITAATLFGTVVSFLLALRTRKFYKSDIYEKLREDMKVTEKEMARAEDGILSSEIKYSGNGVHRLEAKTG</sequence>
<evidence type="ECO:0000313" key="7">
    <source>
        <dbReference type="EMBL" id="KAK8986159.1"/>
    </source>
</evidence>
<keyword evidence="6" id="KW-0732">Signal</keyword>